<evidence type="ECO:0000313" key="8">
    <source>
        <dbReference type="Proteomes" id="UP001164244"/>
    </source>
</evidence>
<evidence type="ECO:0000256" key="4">
    <source>
        <dbReference type="ARBA" id="ARBA00022840"/>
    </source>
</evidence>
<keyword evidence="5" id="KW-0460">Magnesium</keyword>
<evidence type="ECO:0000313" key="7">
    <source>
        <dbReference type="EMBL" id="UZG50367.1"/>
    </source>
</evidence>
<dbReference type="InterPro" id="IPR005494">
    <property type="entry name" value="GSPS_pre-ATP-grasp-like_dom"/>
</dbReference>
<keyword evidence="4" id="KW-0067">ATP-binding</keyword>
<feature type="domain" description="Glutathionylspermidine synthase pre-ATP-grasp-like" evidence="6">
    <location>
        <begin position="36"/>
        <end position="427"/>
    </location>
</feature>
<dbReference type="KEGG" id="vrg:OKW85_06560"/>
<dbReference type="EMBL" id="CP110418">
    <property type="protein sequence ID" value="UZG50367.1"/>
    <property type="molecule type" value="Genomic_DNA"/>
</dbReference>
<dbReference type="GO" id="GO:0016874">
    <property type="term" value="F:ligase activity"/>
    <property type="evidence" value="ECO:0007669"/>
    <property type="project" value="UniProtKB-KW"/>
</dbReference>
<reference evidence="7" key="1">
    <citation type="submission" date="2022-11" db="EMBL/GenBank/DDBJ databases">
        <title>Complete genome sequence of Veillonella rogosae KCOM 3468 isolated from human Subgingival dental plaque of Chronic peridontitis Lesion.</title>
        <authorList>
            <person name="Park S.-N."/>
            <person name="Lim Y.K."/>
            <person name="Kook J.-K."/>
        </authorList>
    </citation>
    <scope>NUCLEOTIDE SEQUENCE</scope>
    <source>
        <strain evidence="7">KCOM 3468</strain>
    </source>
</reference>
<proteinExistence type="predicted"/>
<protein>
    <submittedName>
        <fullName evidence="7">Glutathionylspermidine synthase family protein</fullName>
    </submittedName>
</protein>
<evidence type="ECO:0000259" key="6">
    <source>
        <dbReference type="Pfam" id="PF03738"/>
    </source>
</evidence>
<organism evidence="7 8">
    <name type="scientific">Veillonella rogosae</name>
    <dbReference type="NCBI Taxonomy" id="423477"/>
    <lineage>
        <taxon>Bacteria</taxon>
        <taxon>Bacillati</taxon>
        <taxon>Bacillota</taxon>
        <taxon>Negativicutes</taxon>
        <taxon>Veillonellales</taxon>
        <taxon>Veillonellaceae</taxon>
        <taxon>Veillonella</taxon>
    </lineage>
</organism>
<accession>A0AA46X259</accession>
<evidence type="ECO:0000256" key="3">
    <source>
        <dbReference type="ARBA" id="ARBA00022741"/>
    </source>
</evidence>
<keyword evidence="1" id="KW-0436">Ligase</keyword>
<keyword evidence="3" id="KW-0547">Nucleotide-binding</keyword>
<dbReference type="Gene3D" id="3.30.1490.330">
    <property type="match status" value="1"/>
</dbReference>
<dbReference type="RefSeq" id="WP_265137563.1">
    <property type="nucleotide sequence ID" value="NZ_CP110418.1"/>
</dbReference>
<keyword evidence="2" id="KW-0479">Metal-binding</keyword>
<dbReference type="Pfam" id="PF03738">
    <property type="entry name" value="GSP_synth"/>
    <property type="match status" value="1"/>
</dbReference>
<dbReference type="AlphaFoldDB" id="A0AA46X259"/>
<evidence type="ECO:0000256" key="5">
    <source>
        <dbReference type="ARBA" id="ARBA00022842"/>
    </source>
</evidence>
<dbReference type="InterPro" id="IPR016185">
    <property type="entry name" value="PreATP-grasp_dom_sf"/>
</dbReference>
<evidence type="ECO:0000256" key="2">
    <source>
        <dbReference type="ARBA" id="ARBA00022723"/>
    </source>
</evidence>
<dbReference type="GO" id="GO:0046872">
    <property type="term" value="F:metal ion binding"/>
    <property type="evidence" value="ECO:0007669"/>
    <property type="project" value="UniProtKB-KW"/>
</dbReference>
<dbReference type="GO" id="GO:0005524">
    <property type="term" value="F:ATP binding"/>
    <property type="evidence" value="ECO:0007669"/>
    <property type="project" value="UniProtKB-KW"/>
</dbReference>
<dbReference type="SUPFAM" id="SSF56059">
    <property type="entry name" value="Glutathione synthetase ATP-binding domain-like"/>
    <property type="match status" value="1"/>
</dbReference>
<name>A0AA46X259_9FIRM</name>
<dbReference type="SUPFAM" id="SSF52440">
    <property type="entry name" value="PreATP-grasp domain"/>
    <property type="match status" value="1"/>
</dbReference>
<gene>
    <name evidence="7" type="ORF">OKW85_06560</name>
</gene>
<dbReference type="Proteomes" id="UP001164244">
    <property type="component" value="Chromosome"/>
</dbReference>
<evidence type="ECO:0000256" key="1">
    <source>
        <dbReference type="ARBA" id="ARBA00022598"/>
    </source>
</evidence>
<sequence length="428" mass="49579">MQSYIDELDTGILPFVDYEGYDDRYPTLSVQSFPAEFYDEIRHASRMLFQIFYKATKVFQQAPDEFALNMDMPENLIPYLHRGNPLGLPTWLSRFDFVLDIQGRLRMVEINADTPCFLIESYYANEVGAHYFDKEHPNAGARDELERFLKRVYERTSQENSKYNTIKSGEANPFVFACFHDYLEDLGTTKFLMNTMKSACPEADVRFLSFYDMVIDDEGILLPDGSHASNLYRLHPMELLIDETTATGEPLGEMFLDLYNEGRFNLFNPPEAIILQNKSFMSLVYALYLTNQFFTGPERDIIERYLTPSYFESDFPNLDEGLYIQKEIWGREGRNIQVVEKHGDQAKVFMEKFVDNYDDIICRDSKKVMYQDFINQKRFIHTVDSGTKEGCLTLSCFMLGDQASAVGARFSPEEIAGTEAYFLPLVID</sequence>